<keyword evidence="2" id="KW-1185">Reference proteome</keyword>
<gene>
    <name evidence="1" type="ORF">GPX89_05730</name>
</gene>
<accession>A0A7K1UQX4</accession>
<dbReference type="Proteomes" id="UP000466794">
    <property type="component" value="Unassembled WGS sequence"/>
</dbReference>
<proteinExistence type="predicted"/>
<dbReference type="GO" id="GO:0004867">
    <property type="term" value="F:serine-type endopeptidase inhibitor activity"/>
    <property type="evidence" value="ECO:0007669"/>
    <property type="project" value="InterPro"/>
</dbReference>
<dbReference type="Pfam" id="PF16850">
    <property type="entry name" value="Inhibitor_I66"/>
    <property type="match status" value="1"/>
</dbReference>
<sequence length="143" mass="15468">MAINSGIYKISSVQGGAAVGVSPVRPAYQLARIGAPITDCTLRQVDDKVTSIMVGAYPYTGVTDGQLLATIAQEQDQDWTIEYREAQNAYTIASVSDPSLVWTVTEPDAPGSTISLRPVITTRSMPPQYLPTQLWLLEPLIVD</sequence>
<dbReference type="InterPro" id="IPR031755">
    <property type="entry name" value="Inhibitor_I66"/>
</dbReference>
<comment type="caution">
    <text evidence="1">The sequence shown here is derived from an EMBL/GenBank/DDBJ whole genome shotgun (WGS) entry which is preliminary data.</text>
</comment>
<protein>
    <submittedName>
        <fullName evidence="1">Uncharacterized protein</fullName>
    </submittedName>
</protein>
<reference evidence="1 2" key="1">
    <citation type="submission" date="2019-12" db="EMBL/GenBank/DDBJ databases">
        <title>Nocardia sp. nov. ET3-3 isolated from soil.</title>
        <authorList>
            <person name="Kanchanasin P."/>
            <person name="Tanasupawat S."/>
            <person name="Yuki M."/>
            <person name="Kudo T."/>
        </authorList>
    </citation>
    <scope>NUCLEOTIDE SEQUENCE [LARGE SCALE GENOMIC DNA]</scope>
    <source>
        <strain evidence="1 2">ET3-3</strain>
    </source>
</reference>
<name>A0A7K1UQX4_9NOCA</name>
<dbReference type="AlphaFoldDB" id="A0A7K1UQX4"/>
<dbReference type="CDD" id="cd23428">
    <property type="entry name" value="beta-trefoil_Ricin_SPI"/>
    <property type="match status" value="1"/>
</dbReference>
<evidence type="ECO:0000313" key="2">
    <source>
        <dbReference type="Proteomes" id="UP000466794"/>
    </source>
</evidence>
<dbReference type="EMBL" id="WRPP01000001">
    <property type="protein sequence ID" value="MVU76746.1"/>
    <property type="molecule type" value="Genomic_DNA"/>
</dbReference>
<evidence type="ECO:0000313" key="1">
    <source>
        <dbReference type="EMBL" id="MVU76746.1"/>
    </source>
</evidence>
<organism evidence="1 2">
    <name type="scientific">Nocardia terrae</name>
    <dbReference type="NCBI Taxonomy" id="2675851"/>
    <lineage>
        <taxon>Bacteria</taxon>
        <taxon>Bacillati</taxon>
        <taxon>Actinomycetota</taxon>
        <taxon>Actinomycetes</taxon>
        <taxon>Mycobacteriales</taxon>
        <taxon>Nocardiaceae</taxon>
        <taxon>Nocardia</taxon>
    </lineage>
</organism>
<dbReference type="Gene3D" id="2.80.10.50">
    <property type="match status" value="1"/>
</dbReference>
<dbReference type="RefSeq" id="WP_157355463.1">
    <property type="nucleotide sequence ID" value="NZ_WRPP01000001.1"/>
</dbReference>